<dbReference type="Proteomes" id="UP000253987">
    <property type="component" value="Unassembled WGS sequence"/>
</dbReference>
<dbReference type="PANTHER" id="PTHR12151:SF25">
    <property type="entry name" value="LINALOOL DEHYDRATASE_ISOMERASE DOMAIN-CONTAINING PROTEIN"/>
    <property type="match status" value="1"/>
</dbReference>
<proteinExistence type="inferred from homology"/>
<dbReference type="RefSeq" id="WP_114611226.1">
    <property type="nucleotide sequence ID" value="NZ_QFWX01000001.1"/>
</dbReference>
<dbReference type="EMBL" id="QFWX01000001">
    <property type="protein sequence ID" value="PXX93297.1"/>
    <property type="molecule type" value="Genomic_DNA"/>
</dbReference>
<dbReference type="Gene3D" id="3.40.30.10">
    <property type="entry name" value="Glutaredoxin"/>
    <property type="match status" value="1"/>
</dbReference>
<evidence type="ECO:0000256" key="4">
    <source>
        <dbReference type="SAM" id="SignalP"/>
    </source>
</evidence>
<accession>A0A2V3ZPH5</accession>
<comment type="caution">
    <text evidence="5">The sequence shown here is derived from an EMBL/GenBank/DDBJ whole genome shotgun (WGS) entry which is preliminary data.</text>
</comment>
<evidence type="ECO:0000313" key="6">
    <source>
        <dbReference type="Proteomes" id="UP000253987"/>
    </source>
</evidence>
<feature type="signal peptide" evidence="4">
    <location>
        <begin position="1"/>
        <end position="26"/>
    </location>
</feature>
<name>A0A2V3ZPH5_9GAMM</name>
<feature type="chain" id="PRO_5015880376" evidence="4">
    <location>
        <begin position="27"/>
        <end position="190"/>
    </location>
</feature>
<reference evidence="6" key="1">
    <citation type="submission" date="2018-05" db="EMBL/GenBank/DDBJ databases">
        <authorList>
            <person name="Lu D."/>
        </authorList>
    </citation>
    <scope>NUCLEOTIDE SEQUENCE [LARGE SCALE GENOMIC DNA]</scope>
    <source>
        <strain evidence="6">F01</strain>
    </source>
</reference>
<evidence type="ECO:0000256" key="3">
    <source>
        <dbReference type="PIRSR" id="PIRSR603782-2"/>
    </source>
</evidence>
<sequence length="190" mass="21146">MNKKAFTAAVMLLLAIGISGSLPLLAHVTKDSDFYGLRTDLSVPALPEYEPGPEKLRLVFFGYRHCGTVCPVQLVNLQDLHERLSHQPVSFVFVTLDPDRDSQQELDQTMTAMGPKFRAVRPENQLAAQNLALGFSDYAAKTGTADAYDYDHSARIYAVSPDNRRHLLYASPDLDLDRVQADIERLLAVL</sequence>
<keyword evidence="6" id="KW-1185">Reference proteome</keyword>
<organism evidence="5 6">
    <name type="scientific">Marinobacter vulgaris</name>
    <dbReference type="NCBI Taxonomy" id="1928331"/>
    <lineage>
        <taxon>Bacteria</taxon>
        <taxon>Pseudomonadati</taxon>
        <taxon>Pseudomonadota</taxon>
        <taxon>Gammaproteobacteria</taxon>
        <taxon>Pseudomonadales</taxon>
        <taxon>Marinobacteraceae</taxon>
        <taxon>Marinobacter</taxon>
    </lineage>
</organism>
<keyword evidence="4" id="KW-0732">Signal</keyword>
<evidence type="ECO:0000256" key="1">
    <source>
        <dbReference type="ARBA" id="ARBA00010996"/>
    </source>
</evidence>
<feature type="disulfide bond" description="Redox-active" evidence="3">
    <location>
        <begin position="66"/>
        <end position="70"/>
    </location>
</feature>
<dbReference type="GO" id="GO:0046872">
    <property type="term" value="F:metal ion binding"/>
    <property type="evidence" value="ECO:0007669"/>
    <property type="project" value="UniProtKB-KW"/>
</dbReference>
<keyword evidence="2" id="KW-0186">Copper</keyword>
<feature type="binding site" evidence="2">
    <location>
        <position position="66"/>
    </location>
    <ligand>
        <name>Cu cation</name>
        <dbReference type="ChEBI" id="CHEBI:23378"/>
    </ligand>
</feature>
<keyword evidence="2" id="KW-0479">Metal-binding</keyword>
<reference evidence="5 6" key="2">
    <citation type="submission" date="2018-06" db="EMBL/GenBank/DDBJ databases">
        <title>Marinobactersediminissp. nov, a moderately halophilic bacterium isolated from marine solar saltern.</title>
        <authorList>
            <person name="Zhang Y."/>
        </authorList>
    </citation>
    <scope>NUCLEOTIDE SEQUENCE [LARGE SCALE GENOMIC DNA]</scope>
    <source>
        <strain evidence="5 6">F01</strain>
    </source>
</reference>
<gene>
    <name evidence="5" type="ORF">DIT71_00385</name>
</gene>
<comment type="similarity">
    <text evidence="1">Belongs to the SCO1/2 family.</text>
</comment>
<dbReference type="InterPro" id="IPR036249">
    <property type="entry name" value="Thioredoxin-like_sf"/>
</dbReference>
<dbReference type="AlphaFoldDB" id="A0A2V3ZPH5"/>
<keyword evidence="3" id="KW-1015">Disulfide bond</keyword>
<dbReference type="OrthoDB" id="5616157at2"/>
<dbReference type="PANTHER" id="PTHR12151">
    <property type="entry name" value="ELECTRON TRANSPORT PROTIN SCO1/SENC FAMILY MEMBER"/>
    <property type="match status" value="1"/>
</dbReference>
<evidence type="ECO:0000313" key="5">
    <source>
        <dbReference type="EMBL" id="PXX93297.1"/>
    </source>
</evidence>
<dbReference type="CDD" id="cd02968">
    <property type="entry name" value="SCO"/>
    <property type="match status" value="1"/>
</dbReference>
<dbReference type="InterPro" id="IPR003782">
    <property type="entry name" value="SCO1/SenC"/>
</dbReference>
<feature type="binding site" evidence="2">
    <location>
        <position position="152"/>
    </location>
    <ligand>
        <name>Cu cation</name>
        <dbReference type="ChEBI" id="CHEBI:23378"/>
    </ligand>
</feature>
<dbReference type="SUPFAM" id="SSF52833">
    <property type="entry name" value="Thioredoxin-like"/>
    <property type="match status" value="1"/>
</dbReference>
<dbReference type="Pfam" id="PF02630">
    <property type="entry name" value="SCO1-SenC"/>
    <property type="match status" value="1"/>
</dbReference>
<protein>
    <submittedName>
        <fullName evidence="5">SCO family protein</fullName>
    </submittedName>
</protein>
<feature type="binding site" evidence="2">
    <location>
        <position position="70"/>
    </location>
    <ligand>
        <name>Cu cation</name>
        <dbReference type="ChEBI" id="CHEBI:23378"/>
    </ligand>
</feature>
<evidence type="ECO:0000256" key="2">
    <source>
        <dbReference type="PIRSR" id="PIRSR603782-1"/>
    </source>
</evidence>